<organism evidence="1 2">
    <name type="scientific">Aspergillus clavatus (strain ATCC 1007 / CBS 513.65 / DSM 816 / NCTC 3887 / NRRL 1 / QM 1276 / 107)</name>
    <dbReference type="NCBI Taxonomy" id="344612"/>
    <lineage>
        <taxon>Eukaryota</taxon>
        <taxon>Fungi</taxon>
        <taxon>Dikarya</taxon>
        <taxon>Ascomycota</taxon>
        <taxon>Pezizomycotina</taxon>
        <taxon>Eurotiomycetes</taxon>
        <taxon>Eurotiomycetidae</taxon>
        <taxon>Eurotiales</taxon>
        <taxon>Aspergillaceae</taxon>
        <taxon>Aspergillus</taxon>
        <taxon>Aspergillus subgen. Fumigati</taxon>
    </lineage>
</organism>
<accession>A1CQN1</accession>
<dbReference type="eggNOG" id="ENOG502SU9X">
    <property type="taxonomic scope" value="Eukaryota"/>
</dbReference>
<dbReference type="OrthoDB" id="5302289at2759"/>
<dbReference type="AlphaFoldDB" id="A1CQN1"/>
<dbReference type="EMBL" id="DS027059">
    <property type="protein sequence ID" value="EAW07952.1"/>
    <property type="molecule type" value="Genomic_DNA"/>
</dbReference>
<dbReference type="KEGG" id="act:ACLA_026690"/>
<dbReference type="HOGENOM" id="CLU_145544_1_1_1"/>
<dbReference type="GeneID" id="4701979"/>
<name>A1CQN1_ASPCL</name>
<reference evidence="1 2" key="1">
    <citation type="journal article" date="2008" name="PLoS Genet.">
        <title>Genomic islands in the pathogenic filamentous fungus Aspergillus fumigatus.</title>
        <authorList>
            <person name="Fedorova N.D."/>
            <person name="Khaldi N."/>
            <person name="Joardar V.S."/>
            <person name="Maiti R."/>
            <person name="Amedeo P."/>
            <person name="Anderson M.J."/>
            <person name="Crabtree J."/>
            <person name="Silva J.C."/>
            <person name="Badger J.H."/>
            <person name="Albarraq A."/>
            <person name="Angiuoli S."/>
            <person name="Bussey H."/>
            <person name="Bowyer P."/>
            <person name="Cotty P.J."/>
            <person name="Dyer P.S."/>
            <person name="Egan A."/>
            <person name="Galens K."/>
            <person name="Fraser-Liggett C.M."/>
            <person name="Haas B.J."/>
            <person name="Inman J.M."/>
            <person name="Kent R."/>
            <person name="Lemieux S."/>
            <person name="Malavazi I."/>
            <person name="Orvis J."/>
            <person name="Roemer T."/>
            <person name="Ronning C.M."/>
            <person name="Sundaram J.P."/>
            <person name="Sutton G."/>
            <person name="Turner G."/>
            <person name="Venter J.C."/>
            <person name="White O.R."/>
            <person name="Whitty B.R."/>
            <person name="Youngman P."/>
            <person name="Wolfe K.H."/>
            <person name="Goldman G.H."/>
            <person name="Wortman J.R."/>
            <person name="Jiang B."/>
            <person name="Denning D.W."/>
            <person name="Nierman W.C."/>
        </authorList>
    </citation>
    <scope>NUCLEOTIDE SEQUENCE [LARGE SCALE GENOMIC DNA]</scope>
    <source>
        <strain evidence="2">ATCC 1007 / CBS 513.65 / DSM 816 / NCTC 3887 / NRRL 1</strain>
    </source>
</reference>
<dbReference type="VEuPathDB" id="FungiDB:ACLA_026690"/>
<dbReference type="OMA" id="ITELWNR"/>
<protein>
    <submittedName>
        <fullName evidence="1">Uncharacterized protein</fullName>
    </submittedName>
</protein>
<keyword evidence="2" id="KW-1185">Reference proteome</keyword>
<proteinExistence type="predicted"/>
<sequence length="100" mass="11495">MANSARPTNHSSFRQALDRARNCDNDAVDEETSQILEGAIRDLWTRIQNEPDSYVLNGDEFALFNYFRDRYRDSQVARAAVARFWDNYHGHGPGRDGSKT</sequence>
<evidence type="ECO:0000313" key="1">
    <source>
        <dbReference type="EMBL" id="EAW07952.1"/>
    </source>
</evidence>
<gene>
    <name evidence="1" type="ORF">ACLA_026690</name>
</gene>
<dbReference type="Proteomes" id="UP000006701">
    <property type="component" value="Unassembled WGS sequence"/>
</dbReference>
<dbReference type="RefSeq" id="XP_001269378.1">
    <property type="nucleotide sequence ID" value="XM_001269377.1"/>
</dbReference>
<evidence type="ECO:0000313" key="2">
    <source>
        <dbReference type="Proteomes" id="UP000006701"/>
    </source>
</evidence>